<accession>A0ABQ5EN15</accession>
<feature type="compositionally biased region" description="Low complexity" evidence="1">
    <location>
        <begin position="382"/>
        <end position="411"/>
    </location>
</feature>
<evidence type="ECO:0000256" key="1">
    <source>
        <dbReference type="SAM" id="MobiDB-lite"/>
    </source>
</evidence>
<keyword evidence="3" id="KW-0695">RNA-directed DNA polymerase</keyword>
<feature type="compositionally biased region" description="Polar residues" evidence="1">
    <location>
        <begin position="412"/>
        <end position="429"/>
    </location>
</feature>
<dbReference type="PANTHER" id="PTHR33067:SF35">
    <property type="entry name" value="ASPARTIC PEPTIDASE DDI1-TYPE DOMAIN-CONTAINING PROTEIN"/>
    <property type="match status" value="1"/>
</dbReference>
<dbReference type="PANTHER" id="PTHR33067">
    <property type="entry name" value="RNA-DIRECTED DNA POLYMERASE-RELATED"/>
    <property type="match status" value="1"/>
</dbReference>
<dbReference type="Gene3D" id="2.40.70.10">
    <property type="entry name" value="Acid Proteases"/>
    <property type="match status" value="1"/>
</dbReference>
<dbReference type="InterPro" id="IPR001969">
    <property type="entry name" value="Aspartic_peptidase_AS"/>
</dbReference>
<feature type="region of interest" description="Disordered" evidence="1">
    <location>
        <begin position="1164"/>
        <end position="1191"/>
    </location>
</feature>
<dbReference type="InterPro" id="IPR005162">
    <property type="entry name" value="Retrotrans_gag_dom"/>
</dbReference>
<sequence length="1191" mass="133071">MADNRTMAQLLQAPTEGYEDAIVIPEINANFELKHGLINLVQNKQFFGHDKEDPHAHIRYFNKITSTMRFPDVPSTSIKLMLFPFSLEGSARIWLEKEPPRSILTWDDLVSKFINQFFPPSKTTNLRNEITRFQQRFDESFYEAWDRFNDLLRACPHHGFSELHQLDTFYNALNANDQDSLNSAAGGNFLDKMPRECLRIIESKSKVRNSRNKAVVAKVSSNSSTPGISPDVAALTTEVSELKNLMKTMLIDKQKAQAPATVKAVEQSCVTCGGAHSYKNCPATDGNVYQDNIQEYVSQAAAANFNQGNSNSRPPMVSNKAVEEVCVTCGSNHNFNNCPLTRNDFPVFHDNIHQFQQTAAVGNFVQRNPPNLANQMRPPGFNQPNVQNNQGNQSRYQGNNFNSNQNRGGNFHQNNQGQVFQPPTNQPSVYQVPPYQAPTPQIQGVSKTDFENYVKANDAVLKNVQNQGQNLQNQMANVTSLLTSLCNNFKNSTSTSGTLPSQTVTNPREQINAITTRSGKTLEGPSTPLVPTPVVSNPQKEPEQNPETSTEKVQNPNLENTAQVPPPEEEESIFMEIPKPKAKKTVNVEIQDLNSPRPNSYKCKCLTNVPEKLEDPGKFLIPCALQELNRTSALADSGASINLLPHSIYKKLGLEALTPTRMTLELANRSITHPMGIAEDVVVRVDGFTFLADFIMVNFELDPRVPIILGRPFLRTAKALIDLYEETLTLRVGKEELVYYAEKSEKNKDKHFVHAISVIDFSKDDPFSGSTTIPFDAPFPSSSPMKISGSTLEEFINEFTLPNSLPPGNDVSIHKKDIHEETFSNPLFEFDDNFKSSNVNPLFEENDKDVEIKSSSSFTLTSPEESELILEEIEEKDSIPLGIDLTLPPTLEVSSRNPTSLTLTGEKDHSWKTPMSFSTSSILRVSVNGAMRSFTQLEVLDNSLRMVRTLVRHYVNTIMLNYSQRDANRNATTAILQDSGVVRRIMNTLLVDAPTLISMKCKPLNIKDTKGVDRSIAGDSSISMSQQVLSFITMGPVHCKMRAQTVRGSSYDQRLGCEVFAIATKQFRDEPSDLVTKCGESRALQEVGPFKVLEQVESVAYKLKLPQEFEQVLINKASFALEEPVELWIAKEIKQLRRRCVPNCSRFDGTLGGALSLRGNVKINSGRNIHTSSPRPHHHQSARHEHEDKAH</sequence>
<dbReference type="CDD" id="cd00303">
    <property type="entry name" value="retropepsin_like"/>
    <property type="match status" value="1"/>
</dbReference>
<reference evidence="3" key="2">
    <citation type="submission" date="2022-01" db="EMBL/GenBank/DDBJ databases">
        <authorList>
            <person name="Yamashiro T."/>
            <person name="Shiraishi A."/>
            <person name="Satake H."/>
            <person name="Nakayama K."/>
        </authorList>
    </citation>
    <scope>NUCLEOTIDE SEQUENCE</scope>
</reference>
<dbReference type="Proteomes" id="UP001151760">
    <property type="component" value="Unassembled WGS sequence"/>
</dbReference>
<dbReference type="GO" id="GO:0003964">
    <property type="term" value="F:RNA-directed DNA polymerase activity"/>
    <property type="evidence" value="ECO:0007669"/>
    <property type="project" value="UniProtKB-KW"/>
</dbReference>
<dbReference type="Pfam" id="PF03732">
    <property type="entry name" value="Retrotrans_gag"/>
    <property type="match status" value="1"/>
</dbReference>
<dbReference type="InterPro" id="IPR021109">
    <property type="entry name" value="Peptidase_aspartic_dom_sf"/>
</dbReference>
<feature type="compositionally biased region" description="Basic and acidic residues" evidence="1">
    <location>
        <begin position="1182"/>
        <end position="1191"/>
    </location>
</feature>
<gene>
    <name evidence="3" type="ORF">Tco_0978463</name>
</gene>
<proteinExistence type="predicted"/>
<feature type="compositionally biased region" description="Polar residues" evidence="1">
    <location>
        <begin position="545"/>
        <end position="563"/>
    </location>
</feature>
<dbReference type="EMBL" id="BQNB010016484">
    <property type="protein sequence ID" value="GJT52306.1"/>
    <property type="molecule type" value="Genomic_DNA"/>
</dbReference>
<name>A0ABQ5EN15_9ASTR</name>
<comment type="caution">
    <text evidence="3">The sequence shown here is derived from an EMBL/GenBank/DDBJ whole genome shotgun (WGS) entry which is preliminary data.</text>
</comment>
<feature type="compositionally biased region" description="Polar residues" evidence="1">
    <location>
        <begin position="1164"/>
        <end position="1174"/>
    </location>
</feature>
<keyword evidence="3" id="KW-0548">Nucleotidyltransferase</keyword>
<protein>
    <submittedName>
        <fullName evidence="3">Reverse transcriptase domain-containing protein</fullName>
    </submittedName>
</protein>
<evidence type="ECO:0000313" key="3">
    <source>
        <dbReference type="EMBL" id="GJT52306.1"/>
    </source>
</evidence>
<keyword evidence="4" id="KW-1185">Reference proteome</keyword>
<feature type="compositionally biased region" description="Low complexity" evidence="1">
    <location>
        <begin position="525"/>
        <end position="538"/>
    </location>
</feature>
<feature type="region of interest" description="Disordered" evidence="1">
    <location>
        <begin position="515"/>
        <end position="569"/>
    </location>
</feature>
<keyword evidence="3" id="KW-0808">Transferase</keyword>
<feature type="domain" description="Retrotransposon gag" evidence="2">
    <location>
        <begin position="82"/>
        <end position="174"/>
    </location>
</feature>
<evidence type="ECO:0000313" key="4">
    <source>
        <dbReference type="Proteomes" id="UP001151760"/>
    </source>
</evidence>
<dbReference type="PROSITE" id="PS00141">
    <property type="entry name" value="ASP_PROTEASE"/>
    <property type="match status" value="1"/>
</dbReference>
<evidence type="ECO:0000259" key="2">
    <source>
        <dbReference type="Pfam" id="PF03732"/>
    </source>
</evidence>
<reference evidence="3" key="1">
    <citation type="journal article" date="2022" name="Int. J. Mol. Sci.">
        <title>Draft Genome of Tanacetum Coccineum: Genomic Comparison of Closely Related Tanacetum-Family Plants.</title>
        <authorList>
            <person name="Yamashiro T."/>
            <person name="Shiraishi A."/>
            <person name="Nakayama K."/>
            <person name="Satake H."/>
        </authorList>
    </citation>
    <scope>NUCLEOTIDE SEQUENCE</scope>
</reference>
<feature type="region of interest" description="Disordered" evidence="1">
    <location>
        <begin position="373"/>
        <end position="441"/>
    </location>
</feature>
<organism evidence="3 4">
    <name type="scientific">Tanacetum coccineum</name>
    <dbReference type="NCBI Taxonomy" id="301880"/>
    <lineage>
        <taxon>Eukaryota</taxon>
        <taxon>Viridiplantae</taxon>
        <taxon>Streptophyta</taxon>
        <taxon>Embryophyta</taxon>
        <taxon>Tracheophyta</taxon>
        <taxon>Spermatophyta</taxon>
        <taxon>Magnoliopsida</taxon>
        <taxon>eudicotyledons</taxon>
        <taxon>Gunneridae</taxon>
        <taxon>Pentapetalae</taxon>
        <taxon>asterids</taxon>
        <taxon>campanulids</taxon>
        <taxon>Asterales</taxon>
        <taxon>Asteraceae</taxon>
        <taxon>Asteroideae</taxon>
        <taxon>Anthemideae</taxon>
        <taxon>Anthemidinae</taxon>
        <taxon>Tanacetum</taxon>
    </lineage>
</organism>
<dbReference type="SUPFAM" id="SSF50630">
    <property type="entry name" value="Acid proteases"/>
    <property type="match status" value="1"/>
</dbReference>